<dbReference type="InterPro" id="IPR002401">
    <property type="entry name" value="Cyt_P450_E_grp-I"/>
</dbReference>
<dbReference type="PRINTS" id="PR00463">
    <property type="entry name" value="EP450I"/>
</dbReference>
<dbReference type="GO" id="GO:0020037">
    <property type="term" value="F:heme binding"/>
    <property type="evidence" value="ECO:0007669"/>
    <property type="project" value="InterPro"/>
</dbReference>
<evidence type="ECO:0000313" key="1">
    <source>
        <dbReference type="EMBL" id="KAK9085597.1"/>
    </source>
</evidence>
<keyword evidence="2" id="KW-1185">Reference proteome</keyword>
<dbReference type="Pfam" id="PF00067">
    <property type="entry name" value="p450"/>
    <property type="match status" value="1"/>
</dbReference>
<dbReference type="EMBL" id="JBBNAE010000011">
    <property type="protein sequence ID" value="KAK9085597.1"/>
    <property type="molecule type" value="Genomic_DNA"/>
</dbReference>
<evidence type="ECO:0008006" key="3">
    <source>
        <dbReference type="Google" id="ProtNLM"/>
    </source>
</evidence>
<dbReference type="GO" id="GO:0005506">
    <property type="term" value="F:iron ion binding"/>
    <property type="evidence" value="ECO:0007669"/>
    <property type="project" value="InterPro"/>
</dbReference>
<protein>
    <recommendedName>
        <fullName evidence="3">Cytochrome P450</fullName>
    </recommendedName>
</protein>
<reference evidence="1 2" key="1">
    <citation type="submission" date="2024-01" db="EMBL/GenBank/DDBJ databases">
        <title>Genome assemblies of Stephania.</title>
        <authorList>
            <person name="Yang L."/>
        </authorList>
    </citation>
    <scope>NUCLEOTIDE SEQUENCE [LARGE SCALE GENOMIC DNA]</scope>
    <source>
        <strain evidence="1">QJT</strain>
        <tissue evidence="1">Leaf</tissue>
    </source>
</reference>
<dbReference type="AlphaFoldDB" id="A0AAP0E679"/>
<accession>A0AAP0E679</accession>
<comment type="caution">
    <text evidence="1">The sequence shown here is derived from an EMBL/GenBank/DDBJ whole genome shotgun (WGS) entry which is preliminary data.</text>
</comment>
<dbReference type="GO" id="GO:0016705">
    <property type="term" value="F:oxidoreductase activity, acting on paired donors, with incorporation or reduction of molecular oxygen"/>
    <property type="evidence" value="ECO:0007669"/>
    <property type="project" value="InterPro"/>
</dbReference>
<dbReference type="Proteomes" id="UP001417504">
    <property type="component" value="Unassembled WGS sequence"/>
</dbReference>
<organism evidence="1 2">
    <name type="scientific">Stephania japonica</name>
    <dbReference type="NCBI Taxonomy" id="461633"/>
    <lineage>
        <taxon>Eukaryota</taxon>
        <taxon>Viridiplantae</taxon>
        <taxon>Streptophyta</taxon>
        <taxon>Embryophyta</taxon>
        <taxon>Tracheophyta</taxon>
        <taxon>Spermatophyta</taxon>
        <taxon>Magnoliopsida</taxon>
        <taxon>Ranunculales</taxon>
        <taxon>Menispermaceae</taxon>
        <taxon>Menispermoideae</taxon>
        <taxon>Cissampelideae</taxon>
        <taxon>Stephania</taxon>
    </lineage>
</organism>
<dbReference type="SUPFAM" id="SSF48264">
    <property type="entry name" value="Cytochrome P450"/>
    <property type="match status" value="1"/>
</dbReference>
<dbReference type="PANTHER" id="PTHR24281">
    <property type="entry name" value="STEROID 21-HYDROXYLASE-RELATED"/>
    <property type="match status" value="1"/>
</dbReference>
<dbReference type="InterPro" id="IPR036396">
    <property type="entry name" value="Cyt_P450_sf"/>
</dbReference>
<gene>
    <name evidence="1" type="ORF">Sjap_026008</name>
</gene>
<dbReference type="InterPro" id="IPR001128">
    <property type="entry name" value="Cyt_P450"/>
</dbReference>
<name>A0AAP0E679_9MAGN</name>
<evidence type="ECO:0000313" key="2">
    <source>
        <dbReference type="Proteomes" id="UP001417504"/>
    </source>
</evidence>
<dbReference type="GO" id="GO:0044550">
    <property type="term" value="P:secondary metabolite biosynthetic process"/>
    <property type="evidence" value="ECO:0007669"/>
    <property type="project" value="UniProtKB-ARBA"/>
</dbReference>
<dbReference type="Gene3D" id="1.10.630.10">
    <property type="entry name" value="Cytochrome P450"/>
    <property type="match status" value="1"/>
</dbReference>
<proteinExistence type="predicted"/>
<dbReference type="GO" id="GO:0004497">
    <property type="term" value="F:monooxygenase activity"/>
    <property type="evidence" value="ECO:0007669"/>
    <property type="project" value="InterPro"/>
</dbReference>
<sequence length="446" mass="50402">MEDALMIVGTVLLLVLLMLLLDQTFLWSAAKQQWPAGPKRLPLVGNLHKLNRGGKPLHVTLSEMAGEHGGMMTVWFGGQQPTIVLSDRDLVWEVMVNKATDFGARSLPKITKIFTADWGTLATCELGDHWQTLRKGLQSCAINPLTISSQSQLQEKDIADLITSLEHEASLNDGVVEPLPKLRKLVIRLMARFCFGREFPNEDHFVEELDLLMLDEGRLMGHTRFADVFSFTRYVPGLWGPFIEAENLKRRIKELIRPYLIGSTNKTTHPINCFMSFLVSQGLPEEVVIFNLFDLFSLAGDSTSNTLAWALGFIIHNEEVQERMYKEIMNHGKLSKMRNMVSTEEVSTAGMEYVHAVVKETMRMRPAVVLAPVRASADSELEGLKIRGGTAVMLNLYAVHHDEKAWKQANKFMPERFIDQDAGGWKARRGLLFHLVRGEGFVEEWN</sequence>